<dbReference type="NCBIfam" id="TIGR04336">
    <property type="entry name" value="AmmeMemoSam_B"/>
    <property type="match status" value="1"/>
</dbReference>
<dbReference type="PANTHER" id="PTHR11060">
    <property type="entry name" value="PROTEIN MEMO1"/>
    <property type="match status" value="1"/>
</dbReference>
<organism evidence="3 4">
    <name type="scientific">Staphylothermus marinus (strain ATCC 43588 / DSM 3639 / JCM 9404 / F1)</name>
    <dbReference type="NCBI Taxonomy" id="399550"/>
    <lineage>
        <taxon>Archaea</taxon>
        <taxon>Thermoproteota</taxon>
        <taxon>Thermoprotei</taxon>
        <taxon>Desulfurococcales</taxon>
        <taxon>Desulfurococcaceae</taxon>
        <taxon>Staphylothermus</taxon>
    </lineage>
</organism>
<dbReference type="GeneID" id="4907872"/>
<dbReference type="CDD" id="cd07361">
    <property type="entry name" value="MEMO_like"/>
    <property type="match status" value="1"/>
</dbReference>
<protein>
    <recommendedName>
        <fullName evidence="2">MEMO1 family protein Smar_0821</fullName>
    </recommendedName>
</protein>
<dbReference type="SUPFAM" id="SSF53213">
    <property type="entry name" value="LigB-like"/>
    <property type="match status" value="1"/>
</dbReference>
<dbReference type="EMBL" id="CP000575">
    <property type="protein sequence ID" value="ABN69922.1"/>
    <property type="molecule type" value="Genomic_DNA"/>
</dbReference>
<evidence type="ECO:0000313" key="3">
    <source>
        <dbReference type="EMBL" id="ABN69922.1"/>
    </source>
</evidence>
<evidence type="ECO:0000313" key="4">
    <source>
        <dbReference type="Proteomes" id="UP000000254"/>
    </source>
</evidence>
<dbReference type="HOGENOM" id="CLU_038085_2_0_2"/>
<dbReference type="HAMAP" id="MF_00055">
    <property type="entry name" value="MEMO1"/>
    <property type="match status" value="1"/>
</dbReference>
<dbReference type="NCBIfam" id="NF001987">
    <property type="entry name" value="PRK00782.1"/>
    <property type="match status" value="1"/>
</dbReference>
<comment type="similarity">
    <text evidence="1 2">Belongs to the MEMO1 family.</text>
</comment>
<dbReference type="InterPro" id="IPR002737">
    <property type="entry name" value="MEMO1_fam"/>
</dbReference>
<evidence type="ECO:0000256" key="2">
    <source>
        <dbReference type="HAMAP-Rule" id="MF_00055"/>
    </source>
</evidence>
<dbReference type="Pfam" id="PF01875">
    <property type="entry name" value="Memo"/>
    <property type="match status" value="1"/>
</dbReference>
<reference evidence="3 4" key="2">
    <citation type="journal article" date="2009" name="Stand. Genomic Sci.">
        <title>Complete genome sequence of Staphylothermus marinus Stetter and Fiala 1986 type strain F1.</title>
        <authorList>
            <person name="Anderson I.J."/>
            <person name="Sun H."/>
            <person name="Lapidus A."/>
            <person name="Copeland A."/>
            <person name="Glavina Del Rio T."/>
            <person name="Tice H."/>
            <person name="Dalin E."/>
            <person name="Lucas S."/>
            <person name="Barry K."/>
            <person name="Land M."/>
            <person name="Richardson P."/>
            <person name="Huber H."/>
            <person name="Kyrpides N.C."/>
        </authorList>
    </citation>
    <scope>NUCLEOTIDE SEQUENCE [LARGE SCALE GENOMIC DNA]</scope>
    <source>
        <strain evidence="4">ATCC 43588 / DSM 3639 / JCM 9404 / F1</strain>
    </source>
</reference>
<name>A3DMR2_STAMF</name>
<proteinExistence type="inferred from homology"/>
<dbReference type="OrthoDB" id="372162at2157"/>
<dbReference type="AlphaFoldDB" id="A3DMR2"/>
<dbReference type="RefSeq" id="WP_011839113.1">
    <property type="nucleotide sequence ID" value="NC_009033.1"/>
</dbReference>
<evidence type="ECO:0000256" key="1">
    <source>
        <dbReference type="ARBA" id="ARBA00006315"/>
    </source>
</evidence>
<sequence length="289" mass="31620">MEQKSHVRLPVVAGYFYPSEPEKLRELIEHSFKHPLGPGELPQVSSTRRKDALGYVAPHAGYIYSGPIAAHVYYNLALDGKPETIIIIGTNHTGLGSLVSVYPAGKWITPLGELEVDAELARDIVSNSDLAELDTYAHVEEHSVEVQLPFIQYLFGNNVKIVPIVLGLHTPDVARDLSKAIYESLQTMGRDTIIIASSDFNHYDPHDITVAKDKKALDRILALDTDGLYKVILEEPVTICGPGGIMTLIELVKLYGKGEAKLLKYATSGDVSGDKSAVVGYAAIRFLIK</sequence>
<gene>
    <name evidence="3" type="ordered locus">Smar_0821</name>
</gene>
<dbReference type="Gene3D" id="3.40.830.10">
    <property type="entry name" value="LigB-like"/>
    <property type="match status" value="1"/>
</dbReference>
<dbReference type="KEGG" id="smr:Smar_0821"/>
<keyword evidence="4" id="KW-1185">Reference proteome</keyword>
<dbReference type="PANTHER" id="PTHR11060:SF0">
    <property type="entry name" value="PROTEIN MEMO1"/>
    <property type="match status" value="1"/>
</dbReference>
<reference evidence="4" key="1">
    <citation type="journal article" date="2009" name="BMC Genomics">
        <title>The complete genome sequence of Staphylothermus marinus reveals differences in sulfur metabolism among heterotrophic Crenarchaeota.</title>
        <authorList>
            <person name="Anderson I.J."/>
            <person name="Dharmarajan L."/>
            <person name="Rodriguez J."/>
            <person name="Hooper S."/>
            <person name="Porat I."/>
            <person name="Ulrich L.E."/>
            <person name="Elkins J.G."/>
            <person name="Mavromatis K."/>
            <person name="Sun H."/>
            <person name="Land M."/>
            <person name="Lapidus A."/>
            <person name="Lucas S."/>
            <person name="Barry K."/>
            <person name="Huber H."/>
            <person name="Zhulin I.B."/>
            <person name="Whitman W.B."/>
            <person name="Mukhopadhyay B."/>
            <person name="Woese C."/>
            <person name="Bristow J."/>
            <person name="Kyrpides N."/>
        </authorList>
    </citation>
    <scope>NUCLEOTIDE SEQUENCE [LARGE SCALE GENOMIC DNA]</scope>
    <source>
        <strain evidence="4">ATCC 43588 / DSM 3639 / JCM 9404 / F1</strain>
    </source>
</reference>
<dbReference type="Proteomes" id="UP000000254">
    <property type="component" value="Chromosome"/>
</dbReference>
<dbReference type="eggNOG" id="arCOG01728">
    <property type="taxonomic scope" value="Archaea"/>
</dbReference>
<accession>A3DMR2</accession>
<dbReference type="STRING" id="399550.Smar_0821"/>